<sequence length="102" mass="12356">MLKELTRIKRKEYDVTIFQTPKFRDKKGFQQVYRLNVEALTHEECLDSVFRKFNVHDRIPVDFDGRFISTGDILYIDEGRRGQFYYQLKPGGWEEVNRIHIR</sequence>
<dbReference type="Proteomes" id="UP000037109">
    <property type="component" value="Unassembled WGS sequence"/>
</dbReference>
<dbReference type="InterPro" id="IPR025923">
    <property type="entry name" value="YodL-like_dom"/>
</dbReference>
<evidence type="ECO:0000313" key="3">
    <source>
        <dbReference type="Proteomes" id="UP000037109"/>
    </source>
</evidence>
<organism evidence="2 3">
    <name type="scientific">Sporosarcina globispora</name>
    <name type="common">Bacillus globisporus</name>
    <dbReference type="NCBI Taxonomy" id="1459"/>
    <lineage>
        <taxon>Bacteria</taxon>
        <taxon>Bacillati</taxon>
        <taxon>Bacillota</taxon>
        <taxon>Bacilli</taxon>
        <taxon>Bacillales</taxon>
        <taxon>Caryophanaceae</taxon>
        <taxon>Sporosarcina</taxon>
    </lineage>
</organism>
<dbReference type="AlphaFoldDB" id="A0A0M0GDH6"/>
<keyword evidence="3" id="KW-1185">Reference proteome</keyword>
<dbReference type="EMBL" id="LGUF01000007">
    <property type="protein sequence ID" value="KON87547.1"/>
    <property type="molecule type" value="Genomic_DNA"/>
</dbReference>
<protein>
    <recommendedName>
        <fullName evidence="1">YodL-like domain-containing protein</fullName>
    </recommendedName>
</protein>
<gene>
    <name evidence="2" type="ORF">AF332_12380</name>
</gene>
<evidence type="ECO:0000313" key="2">
    <source>
        <dbReference type="EMBL" id="KON87547.1"/>
    </source>
</evidence>
<accession>A0A0M0GDH6</accession>
<reference evidence="3" key="1">
    <citation type="submission" date="2015-07" db="EMBL/GenBank/DDBJ databases">
        <title>Fjat-10036 dsm4.</title>
        <authorList>
            <person name="Liu B."/>
            <person name="Wang J."/>
            <person name="Zhu Y."/>
            <person name="Liu G."/>
            <person name="Chen Q."/>
            <person name="Chen Z."/>
            <person name="Lan J."/>
            <person name="Che J."/>
            <person name="Ge C."/>
            <person name="Shi H."/>
            <person name="Pan Z."/>
            <person name="Liu X."/>
        </authorList>
    </citation>
    <scope>NUCLEOTIDE SEQUENCE [LARGE SCALE GENOMIC DNA]</scope>
    <source>
        <strain evidence="3">DSM 4</strain>
    </source>
</reference>
<evidence type="ECO:0000259" key="1">
    <source>
        <dbReference type="Pfam" id="PF14191"/>
    </source>
</evidence>
<dbReference type="Pfam" id="PF14191">
    <property type="entry name" value="YodL"/>
    <property type="match status" value="1"/>
</dbReference>
<proteinExistence type="predicted"/>
<comment type="caution">
    <text evidence="2">The sequence shown here is derived from an EMBL/GenBank/DDBJ whole genome shotgun (WGS) entry which is preliminary data.</text>
</comment>
<dbReference type="OrthoDB" id="2894333at2"/>
<feature type="domain" description="YodL-like" evidence="1">
    <location>
        <begin position="24"/>
        <end position="87"/>
    </location>
</feature>
<dbReference type="RefSeq" id="WP_053434905.1">
    <property type="nucleotide sequence ID" value="NZ_LGUF01000007.1"/>
</dbReference>
<name>A0A0M0GDH6_SPOGL</name>
<dbReference type="PATRIC" id="fig|1459.3.peg.2673"/>